<sequence length="1180" mass="128596">MPTVNRPAASQGPSKATSKYSNKDGTKYISVPKSTVATPAAQPSPTTTSGADSPAPAAPLDDTPVPTVNRKKQKRRAKAAAKAAAEQADVDANGQDPTSTGTNGSPHPGASRTGNVQPAARRQAHYSSAPDHSQSAPAGEQWGDETESEDDSRIYEDHGGQDPHAEGGGTKSKKSRKKKKNKHPEQQRDQSPAPAPAPSGISREKIWNTSGPEERERIKQFWLGLGEDERKSLVKVEKDAVLKKMKEQQKHTCSCSVCGRKRTAIEEELEGLYDAYYEELESFANQPHNHPNGPTMFGAPKRFGPLTGMHPPGALPTRYSNHHPSRGRIVEHVDNEDVEEEDEDEEDDVYSEEEDDDLDDEDDEDEPEEIPRNSYQNEFFTFGQSLTVKGGILTVADDLLKNDGKKFIEMMEQLAERRMAREEDAKDHYASYGHGVNGANLPPPHNHPPPDEEEYDEDEEEPDDDYASQDYDDEDEEEDAMTEEQRMEEGRRMFQIFAARMFEQRVLTAYREKVAKERQDKLLEELAAEDLRESQKAAKKAKDAQKRKDKAAQKKQAQLEEKARKEAAKAAEDAARRAEEAERVEEGKRKAEDKRKKKEAQKKAEEEDRLRKEAERQRRAIEQKEKQAEQERKAREAKEREKQAKEERQRKEQETREQKERETRERREKHERDKREKEQRAAQAKAERDAKEKQKQEDKASLKSSGPTAPVSIAHATKKQAAISVPALPHHQSAAVISPQISVATPVLPKAPTLAKPRTASQEVQRTGSQTGAGPSMSVSPQLPPSVISTPGQIGPSGRTPPSASGPGVQLPQQRTMTPLGMKSPPGLAQSPYNMGMPPAGMQFPPGIPPLGPAFGQAIFPPMPGSFRPGGLPPPGLGGQLGGRPFPMTQAPPGFHQVDPLAGVHPGFGPIDGLGQAHPSSHSRQASLSFESGVHDSNNIATPVQPIARPAPIGRPSISSAPRRSDADIDDMSNHLGSSALLDDDVDEPFQPGSLKRGTAIPGARQPFGGPFMDSVFGTSPMNNGWNGPLSNAFPPPPGFGNAGWPPSGPAFGAPPPGIRPAQPRSITIRQLLAQSCKDLQNHAADAQGWIDLSAIKGHVDSIAPAPVTEAELLDMCETEGNAQNGGGTFDVQRRDNNKFSVKYDPDMAPGPSPFARNVGAPGEIGSPIVGHTATFGSPF</sequence>
<organism evidence="9 10">
    <name type="scientific">Microdochium bolleyi</name>
    <dbReference type="NCBI Taxonomy" id="196109"/>
    <lineage>
        <taxon>Eukaryota</taxon>
        <taxon>Fungi</taxon>
        <taxon>Dikarya</taxon>
        <taxon>Ascomycota</taxon>
        <taxon>Pezizomycotina</taxon>
        <taxon>Sordariomycetes</taxon>
        <taxon>Xylariomycetidae</taxon>
        <taxon>Xylariales</taxon>
        <taxon>Microdochiaceae</taxon>
        <taxon>Microdochium</taxon>
    </lineage>
</organism>
<feature type="compositionally biased region" description="Basic and acidic residues" evidence="8">
    <location>
        <begin position="202"/>
        <end position="215"/>
    </location>
</feature>
<feature type="compositionally biased region" description="Polar residues" evidence="8">
    <location>
        <begin position="759"/>
        <end position="792"/>
    </location>
</feature>
<evidence type="ECO:0000256" key="2">
    <source>
        <dbReference type="ARBA" id="ARBA00007112"/>
    </source>
</evidence>
<accession>A0A136J4L2</accession>
<feature type="compositionally biased region" description="Basic residues" evidence="8">
    <location>
        <begin position="171"/>
        <end position="182"/>
    </location>
</feature>
<dbReference type="PANTHER" id="PTHR23075">
    <property type="entry name" value="PUTATIVE ATP-ASE"/>
    <property type="match status" value="1"/>
</dbReference>
<dbReference type="AlphaFoldDB" id="A0A136J4L2"/>
<feature type="compositionally biased region" description="Basic and acidic residues" evidence="8">
    <location>
        <begin position="530"/>
        <end position="594"/>
    </location>
</feature>
<keyword evidence="6 7" id="KW-0175">Coiled coil</keyword>
<comment type="similarity">
    <text evidence="2 7">Belongs to the NST1 family.</text>
</comment>
<reference evidence="10" key="1">
    <citation type="submission" date="2016-02" db="EMBL/GenBank/DDBJ databases">
        <title>Draft genome sequence of Microdochium bolleyi, a fungal endophyte of beachgrass.</title>
        <authorList>
            <consortium name="DOE Joint Genome Institute"/>
            <person name="David A.S."/>
            <person name="May G."/>
            <person name="Haridas S."/>
            <person name="Lim J."/>
            <person name="Wang M."/>
            <person name="Labutti K."/>
            <person name="Lipzen A."/>
            <person name="Barry K."/>
            <person name="Grigoriev I.V."/>
        </authorList>
    </citation>
    <scope>NUCLEOTIDE SEQUENCE [LARGE SCALE GENOMIC DNA]</scope>
    <source>
        <strain evidence="10">J235TASD1</strain>
    </source>
</reference>
<feature type="region of interest" description="Disordered" evidence="8">
    <location>
        <begin position="753"/>
        <end position="1006"/>
    </location>
</feature>
<evidence type="ECO:0000256" key="6">
    <source>
        <dbReference type="ARBA" id="ARBA00023054"/>
    </source>
</evidence>
<comment type="subcellular location">
    <subcellularLocation>
        <location evidence="1 7">Cytoplasm</location>
    </subcellularLocation>
</comment>
<comment type="function">
    <text evidence="7">May act as a negative regulator of salt tolerance.</text>
</comment>
<dbReference type="OrthoDB" id="21629at2759"/>
<protein>
    <recommendedName>
        <fullName evidence="3 7">Stress response protein NST1</fullName>
    </recommendedName>
</protein>
<dbReference type="Pfam" id="PF13945">
    <property type="entry name" value="NST1"/>
    <property type="match status" value="1"/>
</dbReference>
<evidence type="ECO:0000256" key="8">
    <source>
        <dbReference type="SAM" id="MobiDB-lite"/>
    </source>
</evidence>
<dbReference type="GO" id="GO:0008270">
    <property type="term" value="F:zinc ion binding"/>
    <property type="evidence" value="ECO:0007669"/>
    <property type="project" value="TreeGrafter"/>
</dbReference>
<evidence type="ECO:0000313" key="9">
    <source>
        <dbReference type="EMBL" id="KXJ91906.1"/>
    </source>
</evidence>
<dbReference type="Proteomes" id="UP000070501">
    <property type="component" value="Unassembled WGS sequence"/>
</dbReference>
<feature type="compositionally biased region" description="Acidic residues" evidence="8">
    <location>
        <begin position="451"/>
        <end position="482"/>
    </location>
</feature>
<dbReference type="STRING" id="196109.A0A136J4L2"/>
<dbReference type="InParanoid" id="A0A136J4L2"/>
<evidence type="ECO:0000256" key="3">
    <source>
        <dbReference type="ARBA" id="ARBA00020733"/>
    </source>
</evidence>
<feature type="compositionally biased region" description="Acidic residues" evidence="8">
    <location>
        <begin position="336"/>
        <end position="368"/>
    </location>
</feature>
<evidence type="ECO:0000256" key="5">
    <source>
        <dbReference type="ARBA" id="ARBA00023016"/>
    </source>
</evidence>
<keyword evidence="4 7" id="KW-0963">Cytoplasm</keyword>
<feature type="compositionally biased region" description="Polar residues" evidence="8">
    <location>
        <begin position="95"/>
        <end position="105"/>
    </location>
</feature>
<feature type="compositionally biased region" description="Polar residues" evidence="8">
    <location>
        <begin position="918"/>
        <end position="942"/>
    </location>
</feature>
<dbReference type="GO" id="GO:0007005">
    <property type="term" value="P:mitochondrion organization"/>
    <property type="evidence" value="ECO:0007669"/>
    <property type="project" value="TreeGrafter"/>
</dbReference>
<feature type="compositionally biased region" description="Basic and acidic residues" evidence="8">
    <location>
        <begin position="418"/>
        <end position="429"/>
    </location>
</feature>
<dbReference type="GO" id="GO:0005739">
    <property type="term" value="C:mitochondrion"/>
    <property type="evidence" value="ECO:0007669"/>
    <property type="project" value="TreeGrafter"/>
</dbReference>
<evidence type="ECO:0000256" key="4">
    <source>
        <dbReference type="ARBA" id="ARBA00022490"/>
    </source>
</evidence>
<name>A0A136J4L2_9PEZI</name>
<feature type="compositionally biased region" description="Low complexity" evidence="8">
    <location>
        <begin position="34"/>
        <end position="67"/>
    </location>
</feature>
<dbReference type="InterPro" id="IPR025279">
    <property type="entry name" value="NST1"/>
</dbReference>
<feature type="region of interest" description="Disordered" evidence="8">
    <location>
        <begin position="530"/>
        <end position="719"/>
    </location>
</feature>
<feature type="compositionally biased region" description="Basic residues" evidence="8">
    <location>
        <begin position="69"/>
        <end position="79"/>
    </location>
</feature>
<feature type="region of interest" description="Disordered" evidence="8">
    <location>
        <begin position="418"/>
        <end position="489"/>
    </location>
</feature>
<feature type="compositionally biased region" description="Basic and acidic residues" evidence="8">
    <location>
        <begin position="601"/>
        <end position="701"/>
    </location>
</feature>
<proteinExistence type="inferred from homology"/>
<evidence type="ECO:0000256" key="1">
    <source>
        <dbReference type="ARBA" id="ARBA00004496"/>
    </source>
</evidence>
<evidence type="ECO:0000313" key="10">
    <source>
        <dbReference type="Proteomes" id="UP000070501"/>
    </source>
</evidence>
<keyword evidence="10" id="KW-1185">Reference proteome</keyword>
<gene>
    <name evidence="9" type="ORF">Micbo1qcDRAFT_58349</name>
</gene>
<keyword evidence="5 7" id="KW-0346">Stress response</keyword>
<dbReference type="EMBL" id="KQ964249">
    <property type="protein sequence ID" value="KXJ91906.1"/>
    <property type="molecule type" value="Genomic_DNA"/>
</dbReference>
<feature type="compositionally biased region" description="Polar residues" evidence="8">
    <location>
        <begin position="11"/>
        <end position="20"/>
    </location>
</feature>
<feature type="region of interest" description="Disordered" evidence="8">
    <location>
        <begin position="1"/>
        <end position="215"/>
    </location>
</feature>
<evidence type="ECO:0000256" key="7">
    <source>
        <dbReference type="RuleBase" id="RU049441"/>
    </source>
</evidence>
<feature type="region of interest" description="Disordered" evidence="8">
    <location>
        <begin position="284"/>
        <end position="377"/>
    </location>
</feature>
<dbReference type="PANTHER" id="PTHR23075:SF0">
    <property type="entry name" value="ATPASE FAMILY AAA DOMAIN-CONTAINING PROTEIN 3"/>
    <property type="match status" value="1"/>
</dbReference>
<feature type="compositionally biased region" description="Basic and acidic residues" evidence="8">
    <location>
        <begin position="151"/>
        <end position="165"/>
    </location>
</feature>